<proteinExistence type="predicted"/>
<accession>A0ACD5DF13</accession>
<dbReference type="Proteomes" id="UP001149860">
    <property type="component" value="Chromosome"/>
</dbReference>
<sequence length="206" mass="22953">MSSHNFYDSDTTDQLAQQMLGMLLTYESPNGLVGGRIVETEAYMGEQDSAAHAFQGKRTASNEPLYGPAGTVYIYSIHGKYLLDVATQGPDVPQGILIRAIEPTIGQEIMYRNRPRPGAELTNGPGKLMAALGIAEKTMNFEIIGEGKLNIDVHDRWQPRRVQKSGRIGVSIGEWTDRPLRYYVRHNPYVSGIKRNEVNIANFGWI</sequence>
<name>A0ACD5DF13_9LACO</name>
<organism evidence="1 2">
    <name type="scientific">Lentilactobacillus terminaliae</name>
    <dbReference type="NCBI Taxonomy" id="3003483"/>
    <lineage>
        <taxon>Bacteria</taxon>
        <taxon>Bacillati</taxon>
        <taxon>Bacillota</taxon>
        <taxon>Bacilli</taxon>
        <taxon>Lactobacillales</taxon>
        <taxon>Lactobacillaceae</taxon>
        <taxon>Lentilactobacillus</taxon>
    </lineage>
</organism>
<evidence type="ECO:0000313" key="1">
    <source>
        <dbReference type="EMBL" id="XFD39998.1"/>
    </source>
</evidence>
<keyword evidence="2" id="KW-1185">Reference proteome</keyword>
<gene>
    <name evidence="1" type="ORF">O0236_001445</name>
</gene>
<dbReference type="EMBL" id="CP168151">
    <property type="protein sequence ID" value="XFD39998.1"/>
    <property type="molecule type" value="Genomic_DNA"/>
</dbReference>
<evidence type="ECO:0000313" key="2">
    <source>
        <dbReference type="Proteomes" id="UP001149860"/>
    </source>
</evidence>
<protein>
    <submittedName>
        <fullName evidence="1">DNA-3-methyladenine glycosylase</fullName>
    </submittedName>
</protein>
<reference evidence="1" key="1">
    <citation type="submission" date="2024-08" db="EMBL/GenBank/DDBJ databases">
        <title>Lentilactobacillus sp. nov., isolated from tree bark.</title>
        <authorList>
            <person name="Phuengjayaem S."/>
            <person name="Tanasupawat S."/>
        </authorList>
    </citation>
    <scope>NUCLEOTIDE SEQUENCE</scope>
    <source>
        <strain evidence="1">SPB1-3</strain>
    </source>
</reference>